<evidence type="ECO:0000256" key="3">
    <source>
        <dbReference type="ARBA" id="ARBA00023274"/>
    </source>
</evidence>
<dbReference type="GO" id="GO:0006412">
    <property type="term" value="P:translation"/>
    <property type="evidence" value="ECO:0007669"/>
    <property type="project" value="UniProtKB-UniRule"/>
</dbReference>
<dbReference type="InterPro" id="IPR021137">
    <property type="entry name" value="Ribosomal_bL35-like"/>
</dbReference>
<dbReference type="PROSITE" id="PS00936">
    <property type="entry name" value="RIBOSOMAL_L35"/>
    <property type="match status" value="1"/>
</dbReference>
<evidence type="ECO:0000256" key="2">
    <source>
        <dbReference type="ARBA" id="ARBA00022980"/>
    </source>
</evidence>
<dbReference type="Gene3D" id="4.10.410.60">
    <property type="match status" value="1"/>
</dbReference>
<sequence>MPKQKTNKSVLKRVKITSSGKMLRKHQFGSGHLKRNKSKNALNRQKKTSVFFHGEAKTLRKVIGL</sequence>
<accession>A0A1F5IT07</accession>
<comment type="caution">
    <text evidence="5">The sequence shown here is derived from an EMBL/GenBank/DDBJ whole genome shotgun (WGS) entry which is preliminary data.</text>
</comment>
<evidence type="ECO:0000313" key="5">
    <source>
        <dbReference type="EMBL" id="OGE19460.1"/>
    </source>
</evidence>
<protein>
    <recommendedName>
        <fullName evidence="4">Large ribosomal subunit protein bL35</fullName>
    </recommendedName>
</protein>
<dbReference type="Proteomes" id="UP000176336">
    <property type="component" value="Unassembled WGS sequence"/>
</dbReference>
<dbReference type="GO" id="GO:0005840">
    <property type="term" value="C:ribosome"/>
    <property type="evidence" value="ECO:0007669"/>
    <property type="project" value="UniProtKB-KW"/>
</dbReference>
<evidence type="ECO:0000256" key="1">
    <source>
        <dbReference type="ARBA" id="ARBA00006598"/>
    </source>
</evidence>
<dbReference type="InterPro" id="IPR037229">
    <property type="entry name" value="Ribosomal_bL35_sf"/>
</dbReference>
<dbReference type="HAMAP" id="MF_00514">
    <property type="entry name" value="Ribosomal_bL35"/>
    <property type="match status" value="1"/>
</dbReference>
<keyword evidence="3 4" id="KW-0687">Ribonucleoprotein</keyword>
<name>A0A1F5IT07_9BACT</name>
<dbReference type="AlphaFoldDB" id="A0A1F5IT07"/>
<evidence type="ECO:0000313" key="6">
    <source>
        <dbReference type="Proteomes" id="UP000176336"/>
    </source>
</evidence>
<dbReference type="SUPFAM" id="SSF143034">
    <property type="entry name" value="L35p-like"/>
    <property type="match status" value="1"/>
</dbReference>
<dbReference type="InterPro" id="IPR018265">
    <property type="entry name" value="Ribosomal_bL35_CS"/>
</dbReference>
<dbReference type="EMBL" id="MFCR01000003">
    <property type="protein sequence ID" value="OGE19460.1"/>
    <property type="molecule type" value="Genomic_DNA"/>
</dbReference>
<evidence type="ECO:0000256" key="4">
    <source>
        <dbReference type="HAMAP-Rule" id="MF_00514"/>
    </source>
</evidence>
<gene>
    <name evidence="4" type="primary">rpmI</name>
    <name evidence="5" type="ORF">A2871_01240</name>
</gene>
<dbReference type="GO" id="GO:0003735">
    <property type="term" value="F:structural constituent of ribosome"/>
    <property type="evidence" value="ECO:0007669"/>
    <property type="project" value="InterPro"/>
</dbReference>
<comment type="similarity">
    <text evidence="1 4">Belongs to the bacterial ribosomal protein bL35 family.</text>
</comment>
<proteinExistence type="inferred from homology"/>
<reference evidence="5 6" key="1">
    <citation type="journal article" date="2016" name="Nat. Commun.">
        <title>Thousands of microbial genomes shed light on interconnected biogeochemical processes in an aquifer system.</title>
        <authorList>
            <person name="Anantharaman K."/>
            <person name="Brown C.T."/>
            <person name="Hug L.A."/>
            <person name="Sharon I."/>
            <person name="Castelle C.J."/>
            <person name="Probst A.J."/>
            <person name="Thomas B.C."/>
            <person name="Singh A."/>
            <person name="Wilkins M.J."/>
            <person name="Karaoz U."/>
            <person name="Brodie E.L."/>
            <person name="Williams K.H."/>
            <person name="Hubbard S.S."/>
            <person name="Banfield J.F."/>
        </authorList>
    </citation>
    <scope>NUCLEOTIDE SEQUENCE [LARGE SCALE GENOMIC DNA]</scope>
</reference>
<dbReference type="GO" id="GO:1990904">
    <property type="term" value="C:ribonucleoprotein complex"/>
    <property type="evidence" value="ECO:0007669"/>
    <property type="project" value="UniProtKB-KW"/>
</dbReference>
<dbReference type="Pfam" id="PF01632">
    <property type="entry name" value="Ribosomal_L35p"/>
    <property type="match status" value="1"/>
</dbReference>
<organism evidence="5 6">
    <name type="scientific">Candidatus Daviesbacteria bacterium RIFCSPHIGHO2_01_FULL_41_23</name>
    <dbReference type="NCBI Taxonomy" id="1797764"/>
    <lineage>
        <taxon>Bacteria</taxon>
        <taxon>Candidatus Daviesiibacteriota</taxon>
    </lineage>
</organism>
<keyword evidence="2 4" id="KW-0689">Ribosomal protein</keyword>
<dbReference type="InterPro" id="IPR001706">
    <property type="entry name" value="Ribosomal_bL35"/>
</dbReference>